<reference evidence="1 2" key="1">
    <citation type="journal article" date="2019" name="Nat. Ecol. Evol.">
        <title>Megaphylogeny resolves global patterns of mushroom evolution.</title>
        <authorList>
            <person name="Varga T."/>
            <person name="Krizsan K."/>
            <person name="Foldi C."/>
            <person name="Dima B."/>
            <person name="Sanchez-Garcia M."/>
            <person name="Sanchez-Ramirez S."/>
            <person name="Szollosi G.J."/>
            <person name="Szarkandi J.G."/>
            <person name="Papp V."/>
            <person name="Albert L."/>
            <person name="Andreopoulos W."/>
            <person name="Angelini C."/>
            <person name="Antonin V."/>
            <person name="Barry K.W."/>
            <person name="Bougher N.L."/>
            <person name="Buchanan P."/>
            <person name="Buyck B."/>
            <person name="Bense V."/>
            <person name="Catcheside P."/>
            <person name="Chovatia M."/>
            <person name="Cooper J."/>
            <person name="Damon W."/>
            <person name="Desjardin D."/>
            <person name="Finy P."/>
            <person name="Geml J."/>
            <person name="Haridas S."/>
            <person name="Hughes K."/>
            <person name="Justo A."/>
            <person name="Karasinski D."/>
            <person name="Kautmanova I."/>
            <person name="Kiss B."/>
            <person name="Kocsube S."/>
            <person name="Kotiranta H."/>
            <person name="LaButti K.M."/>
            <person name="Lechner B.E."/>
            <person name="Liimatainen K."/>
            <person name="Lipzen A."/>
            <person name="Lukacs Z."/>
            <person name="Mihaltcheva S."/>
            <person name="Morgado L.N."/>
            <person name="Niskanen T."/>
            <person name="Noordeloos M.E."/>
            <person name="Ohm R.A."/>
            <person name="Ortiz-Santana B."/>
            <person name="Ovrebo C."/>
            <person name="Racz N."/>
            <person name="Riley R."/>
            <person name="Savchenko A."/>
            <person name="Shiryaev A."/>
            <person name="Soop K."/>
            <person name="Spirin V."/>
            <person name="Szebenyi C."/>
            <person name="Tomsovsky M."/>
            <person name="Tulloss R.E."/>
            <person name="Uehling J."/>
            <person name="Grigoriev I.V."/>
            <person name="Vagvolgyi C."/>
            <person name="Papp T."/>
            <person name="Martin F.M."/>
            <person name="Miettinen O."/>
            <person name="Hibbett D.S."/>
            <person name="Nagy L.G."/>
        </authorList>
    </citation>
    <scope>NUCLEOTIDE SEQUENCE [LARGE SCALE GENOMIC DNA]</scope>
    <source>
        <strain evidence="1 2">NL-1719</strain>
    </source>
</reference>
<dbReference type="Proteomes" id="UP000308600">
    <property type="component" value="Unassembled WGS sequence"/>
</dbReference>
<dbReference type="EMBL" id="ML208375">
    <property type="protein sequence ID" value="TFK67454.1"/>
    <property type="molecule type" value="Genomic_DNA"/>
</dbReference>
<keyword evidence="2" id="KW-1185">Reference proteome</keyword>
<accession>A0ACD3AQ75</accession>
<sequence>MLSTRATGLLRGRFPSLAVAGNARLFSASHVGLKAPTTAVPMPLISRRALVTQNQSETGKIPVLPVSQETKPTKNASKAKAEVKSSASTSNLQPRKVLSSTAAGAAPTSPSSPPNNSKAENTVAVPQASAKTNKKAKAQSAQTQNATLKATQPPPKATSPSKQQTSSSQPPASPSSTKKAAVAAATPSQQPKQSKGSSQPPQNSPKVDETKKATGTSKSDNSQKKSSQDRKDPDESKASPPDLEITSSWPRSPLVQTENFFLRNAEELGYDVTSRPPTHEMFLRLEGHSWDWKKLPWVNSDVFVGVNSSLIDPDVRRKRQRLVTEFRHSLCEDCTEVFGEDSDDVNVWQEFFRRLEIDEKPGDLVEYKQAIEKVHINITDLIKTLVDESSPHDFGSLQALKEYTLDPNRKKIFPKKYAINGGLLRRLLRYLFPLQDAVKEKAKKA</sequence>
<gene>
    <name evidence="1" type="ORF">BDN72DRAFT_960978</name>
</gene>
<proteinExistence type="predicted"/>
<name>A0ACD3AQ75_9AGAR</name>
<evidence type="ECO:0000313" key="1">
    <source>
        <dbReference type="EMBL" id="TFK67454.1"/>
    </source>
</evidence>
<evidence type="ECO:0000313" key="2">
    <source>
        <dbReference type="Proteomes" id="UP000308600"/>
    </source>
</evidence>
<organism evidence="1 2">
    <name type="scientific">Pluteus cervinus</name>
    <dbReference type="NCBI Taxonomy" id="181527"/>
    <lineage>
        <taxon>Eukaryota</taxon>
        <taxon>Fungi</taxon>
        <taxon>Dikarya</taxon>
        <taxon>Basidiomycota</taxon>
        <taxon>Agaricomycotina</taxon>
        <taxon>Agaricomycetes</taxon>
        <taxon>Agaricomycetidae</taxon>
        <taxon>Agaricales</taxon>
        <taxon>Pluteineae</taxon>
        <taxon>Pluteaceae</taxon>
        <taxon>Pluteus</taxon>
    </lineage>
</organism>
<protein>
    <submittedName>
        <fullName evidence="1">Uncharacterized protein</fullName>
    </submittedName>
</protein>